<feature type="coiled-coil region" evidence="1">
    <location>
        <begin position="50"/>
        <end position="81"/>
    </location>
</feature>
<comment type="caution">
    <text evidence="2">The sequence shown here is derived from an EMBL/GenBank/DDBJ whole genome shotgun (WGS) entry which is preliminary data.</text>
</comment>
<dbReference type="GO" id="GO:0006436">
    <property type="term" value="P:tryptophanyl-tRNA aminoacylation"/>
    <property type="evidence" value="ECO:0007669"/>
    <property type="project" value="TreeGrafter"/>
</dbReference>
<dbReference type="AlphaFoldDB" id="A0A0F9SSM0"/>
<protein>
    <recommendedName>
        <fullName evidence="3">Tryptophan--tRNA ligase</fullName>
    </recommendedName>
</protein>
<dbReference type="PANTHER" id="PTHR10055">
    <property type="entry name" value="TRYPTOPHANYL-TRNA SYNTHETASE"/>
    <property type="match status" value="1"/>
</dbReference>
<evidence type="ECO:0000256" key="1">
    <source>
        <dbReference type="SAM" id="Coils"/>
    </source>
</evidence>
<dbReference type="GO" id="GO:0004830">
    <property type="term" value="F:tryptophan-tRNA ligase activity"/>
    <property type="evidence" value="ECO:0007669"/>
    <property type="project" value="TreeGrafter"/>
</dbReference>
<reference evidence="2" key="1">
    <citation type="journal article" date="2015" name="Nature">
        <title>Complex archaea that bridge the gap between prokaryotes and eukaryotes.</title>
        <authorList>
            <person name="Spang A."/>
            <person name="Saw J.H."/>
            <person name="Jorgensen S.L."/>
            <person name="Zaremba-Niedzwiedzka K."/>
            <person name="Martijn J."/>
            <person name="Lind A.E."/>
            <person name="van Eijk R."/>
            <person name="Schleper C."/>
            <person name="Guy L."/>
            <person name="Ettema T.J."/>
        </authorList>
    </citation>
    <scope>NUCLEOTIDE SEQUENCE</scope>
</reference>
<keyword evidence="1" id="KW-0175">Coiled coil</keyword>
<dbReference type="Gene3D" id="1.10.240.10">
    <property type="entry name" value="Tyrosyl-Transfer RNA Synthetase"/>
    <property type="match status" value="1"/>
</dbReference>
<dbReference type="SUPFAM" id="SSF52374">
    <property type="entry name" value="Nucleotidylyl transferase"/>
    <property type="match status" value="1"/>
</dbReference>
<dbReference type="EMBL" id="LAZR01002268">
    <property type="protein sequence ID" value="KKN32203.1"/>
    <property type="molecule type" value="Genomic_DNA"/>
</dbReference>
<organism evidence="2">
    <name type="scientific">marine sediment metagenome</name>
    <dbReference type="NCBI Taxonomy" id="412755"/>
    <lineage>
        <taxon>unclassified sequences</taxon>
        <taxon>metagenomes</taxon>
        <taxon>ecological metagenomes</taxon>
    </lineage>
</organism>
<dbReference type="PANTHER" id="PTHR10055:SF1">
    <property type="entry name" value="TRYPTOPHAN--TRNA LIGASE, CYTOPLASMIC"/>
    <property type="match status" value="1"/>
</dbReference>
<sequence length="92" mass="10711">NAKLQRELGGNPSVCSVYKYHFMLFTLDDNELKSIQSKCLGGELLCGECKKDLTQKINKFLSEHQKQREKAKDIIEDYLLKEKVDLKYLTKK</sequence>
<proteinExistence type="predicted"/>
<evidence type="ECO:0008006" key="3">
    <source>
        <dbReference type="Google" id="ProtNLM"/>
    </source>
</evidence>
<dbReference type="GO" id="GO:0005737">
    <property type="term" value="C:cytoplasm"/>
    <property type="evidence" value="ECO:0007669"/>
    <property type="project" value="TreeGrafter"/>
</dbReference>
<gene>
    <name evidence="2" type="ORF">LCGC14_0816160</name>
</gene>
<feature type="non-terminal residue" evidence="2">
    <location>
        <position position="1"/>
    </location>
</feature>
<evidence type="ECO:0000313" key="2">
    <source>
        <dbReference type="EMBL" id="KKN32203.1"/>
    </source>
</evidence>
<accession>A0A0F9SSM0</accession>
<name>A0A0F9SSM0_9ZZZZ</name>